<feature type="domain" description="Transcription factor TFIIIC triple barrel" evidence="3">
    <location>
        <begin position="166"/>
        <end position="275"/>
    </location>
</feature>
<organism evidence="4 5">
    <name type="scientific">Leersia perrieri</name>
    <dbReference type="NCBI Taxonomy" id="77586"/>
    <lineage>
        <taxon>Eukaryota</taxon>
        <taxon>Viridiplantae</taxon>
        <taxon>Streptophyta</taxon>
        <taxon>Embryophyta</taxon>
        <taxon>Tracheophyta</taxon>
        <taxon>Spermatophyta</taxon>
        <taxon>Magnoliopsida</taxon>
        <taxon>Liliopsida</taxon>
        <taxon>Poales</taxon>
        <taxon>Poaceae</taxon>
        <taxon>BOP clade</taxon>
        <taxon>Oryzoideae</taxon>
        <taxon>Oryzeae</taxon>
        <taxon>Oryzinae</taxon>
        <taxon>Leersia</taxon>
    </lineage>
</organism>
<dbReference type="GO" id="GO:0000127">
    <property type="term" value="C:transcription factor TFIIIC complex"/>
    <property type="evidence" value="ECO:0007669"/>
    <property type="project" value="TreeGrafter"/>
</dbReference>
<dbReference type="HOGENOM" id="CLU_904187_0_0_1"/>
<dbReference type="GO" id="GO:0006383">
    <property type="term" value="P:transcription by RNA polymerase III"/>
    <property type="evidence" value="ECO:0007669"/>
    <property type="project" value="InterPro"/>
</dbReference>
<reference evidence="4 5" key="1">
    <citation type="submission" date="2012-08" db="EMBL/GenBank/DDBJ databases">
        <title>Oryza genome evolution.</title>
        <authorList>
            <person name="Wing R.A."/>
        </authorList>
    </citation>
    <scope>NUCLEOTIDE SEQUENCE</scope>
</reference>
<feature type="region of interest" description="Disordered" evidence="2">
    <location>
        <begin position="227"/>
        <end position="257"/>
    </location>
</feature>
<evidence type="ECO:0000313" key="5">
    <source>
        <dbReference type="Proteomes" id="UP000032180"/>
    </source>
</evidence>
<protein>
    <recommendedName>
        <fullName evidence="3">Transcription factor TFIIIC triple barrel domain-containing protein</fullName>
    </recommendedName>
</protein>
<proteinExistence type="predicted"/>
<dbReference type="InterPro" id="IPR019481">
    <property type="entry name" value="TFIIIC_triple_barrel"/>
</dbReference>
<reference evidence="5" key="2">
    <citation type="submission" date="2013-12" db="EMBL/GenBank/DDBJ databases">
        <authorList>
            <person name="Yu Y."/>
            <person name="Lee S."/>
            <person name="de Baynast K."/>
            <person name="Wissotski M."/>
            <person name="Liu L."/>
            <person name="Talag J."/>
            <person name="Goicoechea J."/>
            <person name="Angelova A."/>
            <person name="Jetty R."/>
            <person name="Kudrna D."/>
            <person name="Golser W."/>
            <person name="Rivera L."/>
            <person name="Zhang J."/>
            <person name="Wing R."/>
        </authorList>
    </citation>
    <scope>NUCLEOTIDE SEQUENCE</scope>
</reference>
<evidence type="ECO:0000313" key="4">
    <source>
        <dbReference type="EnsemblPlants" id="LPERR04G15840.1"/>
    </source>
</evidence>
<reference evidence="4" key="3">
    <citation type="submission" date="2015-04" db="UniProtKB">
        <authorList>
            <consortium name="EnsemblPlants"/>
        </authorList>
    </citation>
    <scope>IDENTIFICATION</scope>
</reference>
<feature type="coiled-coil region" evidence="1">
    <location>
        <begin position="150"/>
        <end position="177"/>
    </location>
</feature>
<dbReference type="PANTHER" id="PTHR21860:SF2">
    <property type="entry name" value="GENERAL TRANSCRIPTION FACTOR 3C POLYPEPTIDE 6"/>
    <property type="match status" value="1"/>
</dbReference>
<dbReference type="eggNOG" id="ENOG502S1QS">
    <property type="taxonomic scope" value="Eukaryota"/>
</dbReference>
<evidence type="ECO:0000259" key="3">
    <source>
        <dbReference type="Pfam" id="PF10419"/>
    </source>
</evidence>
<dbReference type="EnsemblPlants" id="LPERR04G15840.1">
    <property type="protein sequence ID" value="LPERR04G15840.1"/>
    <property type="gene ID" value="LPERR04G15840"/>
</dbReference>
<dbReference type="PANTHER" id="PTHR21860">
    <property type="entry name" value="TRANSCRIPTION INITIATION FACTOR IIIC TFIIIC , POLYPEPTIDE 6-RELATED"/>
    <property type="match status" value="1"/>
</dbReference>
<keyword evidence="1" id="KW-0175">Coiled coil</keyword>
<dbReference type="STRING" id="77586.A0A0D9W7G0"/>
<accession>A0A0D9W7G0</accession>
<dbReference type="Gramene" id="LPERR04G15840.1">
    <property type="protein sequence ID" value="LPERR04G15840.1"/>
    <property type="gene ID" value="LPERR04G15840"/>
</dbReference>
<dbReference type="Proteomes" id="UP000032180">
    <property type="component" value="Chromosome 4"/>
</dbReference>
<dbReference type="Gene3D" id="2.60.40.4370">
    <property type="match status" value="1"/>
</dbReference>
<evidence type="ECO:0000256" key="1">
    <source>
        <dbReference type="SAM" id="Coils"/>
    </source>
</evidence>
<dbReference type="InterPro" id="IPR042771">
    <property type="entry name" value="GTF3C6-like"/>
</dbReference>
<evidence type="ECO:0000256" key="2">
    <source>
        <dbReference type="SAM" id="MobiDB-lite"/>
    </source>
</evidence>
<dbReference type="FunFam" id="2.60.40.4370:FF:000002">
    <property type="entry name" value="Transcription factor TFIIIC, tau55-related protein"/>
    <property type="match status" value="1"/>
</dbReference>
<keyword evidence="5" id="KW-1185">Reference proteome</keyword>
<name>A0A0D9W7G0_9ORYZ</name>
<dbReference type="Pfam" id="PF10419">
    <property type="entry name" value="TFIIIC_sub6"/>
    <property type="match status" value="1"/>
</dbReference>
<sequence>MNNKPIIMSHHSSSSRWLGPIGQLIRPTLDFLPVLPPLPKLQPSQPPTPPSAAALTPGLLSGFAEPERFRGATPRPSPFPSLGFAIAGGRPREPRGGRSAARLTPFRGFRRLVCADHLVLGAGGLASRAPPSLGITTDNKSTKDIIAGEVRTHEKDMRFEKEEREEEEEEYVLLELDDCLYSDIQPGAPYGLDTLTPTLILGDDLKMIGEYEETIGTCYLFSETNAPPKPIHREIPPSGENMDKQGTSSSKDVPSKEVKHLASVQKILKFRSINMDHEQHKTCMDNDKEISATDRLFGRKYQRRRRKQ</sequence>
<dbReference type="AlphaFoldDB" id="A0A0D9W7G0"/>